<evidence type="ECO:0000313" key="3">
    <source>
        <dbReference type="Proteomes" id="UP000094526"/>
    </source>
</evidence>
<dbReference type="EMBL" id="LGRB01000012">
    <property type="protein sequence ID" value="OCT48583.1"/>
    <property type="molecule type" value="Genomic_DNA"/>
</dbReference>
<keyword evidence="3" id="KW-1185">Reference proteome</keyword>
<dbReference type="AlphaFoldDB" id="A0A1C1CJ81"/>
<reference evidence="3" key="1">
    <citation type="submission" date="2015-07" db="EMBL/GenBank/DDBJ databases">
        <authorList>
            <person name="Teixeira M.M."/>
            <person name="Souza R.C."/>
            <person name="Almeida L.G."/>
            <person name="Vicente V.A."/>
            <person name="de Hoog S."/>
            <person name="Bocca A.L."/>
            <person name="de Almeida S.R."/>
            <person name="Vasconcelos A.T."/>
            <person name="Felipe M.S."/>
        </authorList>
    </citation>
    <scope>NUCLEOTIDE SEQUENCE [LARGE SCALE GENOMIC DNA]</scope>
    <source>
        <strain evidence="3">KSF</strain>
    </source>
</reference>
<keyword evidence="1" id="KW-0472">Membrane</keyword>
<organism evidence="2 3">
    <name type="scientific">Cladophialophora carrionii</name>
    <dbReference type="NCBI Taxonomy" id="86049"/>
    <lineage>
        <taxon>Eukaryota</taxon>
        <taxon>Fungi</taxon>
        <taxon>Dikarya</taxon>
        <taxon>Ascomycota</taxon>
        <taxon>Pezizomycotina</taxon>
        <taxon>Eurotiomycetes</taxon>
        <taxon>Chaetothyriomycetidae</taxon>
        <taxon>Chaetothyriales</taxon>
        <taxon>Herpotrichiellaceae</taxon>
        <taxon>Cladophialophora</taxon>
    </lineage>
</organism>
<evidence type="ECO:0000313" key="2">
    <source>
        <dbReference type="EMBL" id="OCT48583.1"/>
    </source>
</evidence>
<keyword evidence="1" id="KW-1133">Transmembrane helix</keyword>
<dbReference type="Proteomes" id="UP000094526">
    <property type="component" value="Unassembled WGS sequence"/>
</dbReference>
<comment type="caution">
    <text evidence="2">The sequence shown here is derived from an EMBL/GenBank/DDBJ whole genome shotgun (WGS) entry which is preliminary data.</text>
</comment>
<accession>A0A1C1CJ81</accession>
<gene>
    <name evidence="2" type="ORF">CLCR_04462</name>
</gene>
<protein>
    <submittedName>
        <fullName evidence="2">Uncharacterized protein</fullName>
    </submittedName>
</protein>
<name>A0A1C1CJ81_9EURO</name>
<sequence>MNHIKAKILAMYGERLPKPIEVTLDATSLPTPDGLIKRTVDEIFHLLCTAVVTTSLIYLVAYFIIVEPWEQVDPSFKIFHVVKTMQKVLM</sequence>
<proteinExistence type="predicted"/>
<keyword evidence="1" id="KW-0812">Transmembrane</keyword>
<feature type="transmembrane region" description="Helical" evidence="1">
    <location>
        <begin position="43"/>
        <end position="65"/>
    </location>
</feature>
<evidence type="ECO:0000256" key="1">
    <source>
        <dbReference type="SAM" id="Phobius"/>
    </source>
</evidence>
<dbReference type="VEuPathDB" id="FungiDB:CLCR_04462"/>